<dbReference type="RefSeq" id="XP_031378305.1">
    <property type="nucleotide sequence ID" value="XM_031522445.1"/>
</dbReference>
<evidence type="ECO:0000313" key="7">
    <source>
        <dbReference type="Proteomes" id="UP000197138"/>
    </source>
</evidence>
<dbReference type="EMBL" id="MTKT01004293">
    <property type="protein sequence ID" value="OWM72432.1"/>
    <property type="molecule type" value="Genomic_DNA"/>
</dbReference>
<organism evidence="6 7">
    <name type="scientific">Punica granatum</name>
    <name type="common">Pomegranate</name>
    <dbReference type="NCBI Taxonomy" id="22663"/>
    <lineage>
        <taxon>Eukaryota</taxon>
        <taxon>Viridiplantae</taxon>
        <taxon>Streptophyta</taxon>
        <taxon>Embryophyta</taxon>
        <taxon>Tracheophyta</taxon>
        <taxon>Spermatophyta</taxon>
        <taxon>Magnoliopsida</taxon>
        <taxon>eudicotyledons</taxon>
        <taxon>Gunneridae</taxon>
        <taxon>Pentapetalae</taxon>
        <taxon>rosids</taxon>
        <taxon>malvids</taxon>
        <taxon>Myrtales</taxon>
        <taxon>Lythraceae</taxon>
        <taxon>Punica</taxon>
    </lineage>
</organism>
<dbReference type="Pfam" id="PF03107">
    <property type="entry name" value="C1_2"/>
    <property type="match status" value="3"/>
</dbReference>
<dbReference type="InterPro" id="IPR046349">
    <property type="entry name" value="C1-like_sf"/>
</dbReference>
<evidence type="ECO:0000313" key="9">
    <source>
        <dbReference type="RefSeq" id="XP_031378305.1"/>
    </source>
</evidence>
<dbReference type="PROSITE" id="PS50081">
    <property type="entry name" value="ZF_DAG_PE_2"/>
    <property type="match status" value="1"/>
</dbReference>
<dbReference type="OrthoDB" id="1751421at2759"/>
<reference evidence="8" key="3">
    <citation type="journal article" date="2020" name="Plant Biotechnol. J.">
        <title>The pomegranate (Punica granatum L.) draft genome dissects genetic divergence between soft- and hard-seeded cultivars.</title>
        <authorList>
            <person name="Luo X."/>
            <person name="Li H."/>
            <person name="Wu Z."/>
            <person name="Yao W."/>
            <person name="Zhao P."/>
            <person name="Cao D."/>
            <person name="Yu H."/>
            <person name="Li K."/>
            <person name="Poudel K."/>
            <person name="Zhao D."/>
            <person name="Zhang F."/>
            <person name="Xia X."/>
            <person name="Chen L."/>
            <person name="Wang Q."/>
            <person name="Jing D."/>
            <person name="Cao S."/>
        </authorList>
    </citation>
    <scope>NUCLEOTIDE SEQUENCE [LARGE SCALE GENOMIC DNA]</scope>
</reference>
<name>A0A218WK71_PUNGR</name>
<gene>
    <name evidence="9" type="primary">LOC116193698</name>
    <name evidence="6" type="ORF">CDL15_Pgr018317</name>
</gene>
<dbReference type="Proteomes" id="UP000197138">
    <property type="component" value="Unassembled WGS sequence"/>
</dbReference>
<evidence type="ECO:0000256" key="4">
    <source>
        <dbReference type="ARBA" id="ARBA00022833"/>
    </source>
</evidence>
<keyword evidence="1" id="KW-0479">Metal-binding</keyword>
<keyword evidence="8" id="KW-1185">Reference proteome</keyword>
<evidence type="ECO:0000313" key="6">
    <source>
        <dbReference type="EMBL" id="OWM72432.1"/>
    </source>
</evidence>
<evidence type="ECO:0000256" key="3">
    <source>
        <dbReference type="ARBA" id="ARBA00022771"/>
    </source>
</evidence>
<sequence length="774" mass="88147">METRGSEEGVLLPNIEGVRYIFHREHEHQLILAELDGWEGMCRSCRKSTSGLTYSCSRCGFYLHKRCTGNPDVIESPLHPHPLTRDFCTGSRCSSCRSTSISKSNFYKCLKCDFSLDQKCALAVPSICLGLPCQLCHSAMALIERLEEDEELRCIICLERCSGPSYSCKSCNYCFHKSCSTGLQDIQHPSHPFHRLTRIELREFKCHNCLEYWYGTLYRCEECDFDLDFKCAFLVAREEFEGKEPVLSDIHRHPLALTDESSRRNGDCIVCYEPCSLSTYSCRACSIYVNVHKSCATTKIPKTLHHTLLQDSSLQRCHSSSHHTLFLDDHLQRSRGSFTCRACQKDCSGLCYEIPGVDYKLDVRCAYLDKPLIIFDGHSHPLIFLEVFDGHGTCNVCDKPCTSSIFHCPTCNIQLHLFCGPLPCSIKQETHTDILDLKDSLVEDLTGYDEFYCDSCEEQRDPHECVYYCSRCHYCADIKCVMHELKLVLSGKSGDVALRTLGRWSRSGKVLSKGLLSEEMQKYGIGTASMDTKPACCMKDIIESLPKDDKIELDNIFNSSEKLFEDLSGDDSIQDARPYSDEEFIQLVQKLDSAELRGLKRSWKSNIRFIRIGEFLVPQQLIHVYNDLYQKYGDLTAETKLSVSLKALMLLPLCQAVEGLCSTKVIDITESDLMDWCICVKAVHRAGFKIQFIVDALKVVVRAYYGLLFQRNIGQEIRSLEEEIPMNKESLGELEGQLKHHKEYFESKEPSLVKECMEEASLLMYKTAGEVVLE</sequence>
<keyword evidence="3" id="KW-0863">Zinc-finger</keyword>
<reference evidence="9" key="4">
    <citation type="submission" date="2025-04" db="UniProtKB">
        <authorList>
            <consortium name="RefSeq"/>
        </authorList>
    </citation>
    <scope>IDENTIFICATION</scope>
    <source>
        <tissue evidence="9">Leaf</tissue>
    </source>
</reference>
<reference evidence="6" key="2">
    <citation type="submission" date="2017-06" db="EMBL/GenBank/DDBJ databases">
        <title>The pomegranate genome and the genomics of punicalagin biosynthesis.</title>
        <authorList>
            <person name="Xu C."/>
        </authorList>
    </citation>
    <scope>NUCLEOTIDE SEQUENCE [LARGE SCALE GENOMIC DNA]</scope>
    <source>
        <tissue evidence="6">Fresh leaf</tissue>
    </source>
</reference>
<dbReference type="GO" id="GO:0008270">
    <property type="term" value="F:zinc ion binding"/>
    <property type="evidence" value="ECO:0007669"/>
    <property type="project" value="UniProtKB-KW"/>
</dbReference>
<accession>A0A218WK71</accession>
<feature type="domain" description="Phorbol-ester/DAG-type" evidence="5">
    <location>
        <begin position="80"/>
        <end position="128"/>
    </location>
</feature>
<dbReference type="PANTHER" id="PTHR46288:SF27">
    <property type="entry name" value="CYSTEINE_HISTIDINE-RICH C1 DOMAIN FAMILY PROTEIN"/>
    <property type="match status" value="1"/>
</dbReference>
<dbReference type="InterPro" id="IPR001965">
    <property type="entry name" value="Znf_PHD"/>
</dbReference>
<evidence type="ECO:0000256" key="1">
    <source>
        <dbReference type="ARBA" id="ARBA00022723"/>
    </source>
</evidence>
<protein>
    <submittedName>
        <fullName evidence="9">Uncharacterized protein LOC116193698</fullName>
    </submittedName>
</protein>
<reference evidence="7" key="1">
    <citation type="journal article" date="2017" name="Plant J.">
        <title>The pomegranate (Punica granatum L.) genome and the genomics of punicalagin biosynthesis.</title>
        <authorList>
            <person name="Qin G."/>
            <person name="Xu C."/>
            <person name="Ming R."/>
            <person name="Tang H."/>
            <person name="Guyot R."/>
            <person name="Kramer E.M."/>
            <person name="Hu Y."/>
            <person name="Yi X."/>
            <person name="Qi Y."/>
            <person name="Xu X."/>
            <person name="Gao Z."/>
            <person name="Pan H."/>
            <person name="Jian J."/>
            <person name="Tian Y."/>
            <person name="Yue Z."/>
            <person name="Xu Y."/>
        </authorList>
    </citation>
    <scope>NUCLEOTIDE SEQUENCE [LARGE SCALE GENOMIC DNA]</scope>
    <source>
        <strain evidence="7">cv. Dabenzi</strain>
    </source>
</reference>
<keyword evidence="4" id="KW-0862">Zinc</keyword>
<dbReference type="InterPro" id="IPR002219">
    <property type="entry name" value="PKC_DAG/PE"/>
</dbReference>
<proteinExistence type="predicted"/>
<evidence type="ECO:0000313" key="8">
    <source>
        <dbReference type="Proteomes" id="UP000515151"/>
    </source>
</evidence>
<dbReference type="GeneID" id="116193698"/>
<dbReference type="InterPro" id="IPR004146">
    <property type="entry name" value="DC1"/>
</dbReference>
<dbReference type="AlphaFoldDB" id="A0A218WK71"/>
<evidence type="ECO:0000259" key="5">
    <source>
        <dbReference type="PROSITE" id="PS50081"/>
    </source>
</evidence>
<keyword evidence="2" id="KW-0677">Repeat</keyword>
<evidence type="ECO:0000256" key="2">
    <source>
        <dbReference type="ARBA" id="ARBA00022737"/>
    </source>
</evidence>
<dbReference type="SUPFAM" id="SSF57889">
    <property type="entry name" value="Cysteine-rich domain"/>
    <property type="match status" value="3"/>
</dbReference>
<dbReference type="Proteomes" id="UP000515151">
    <property type="component" value="Chromosome 1"/>
</dbReference>
<dbReference type="SMART" id="SM00109">
    <property type="entry name" value="C1"/>
    <property type="match status" value="4"/>
</dbReference>
<dbReference type="PANTHER" id="PTHR46288">
    <property type="entry name" value="PHORBOL-ESTER/DAG-TYPE DOMAIN-CONTAINING PROTEIN"/>
    <property type="match status" value="1"/>
</dbReference>
<dbReference type="SMART" id="SM00249">
    <property type="entry name" value="PHD"/>
    <property type="match status" value="3"/>
</dbReference>